<dbReference type="CDD" id="cd12824">
    <property type="entry name" value="ZntB-like"/>
    <property type="match status" value="1"/>
</dbReference>
<feature type="transmembrane region" description="Helical" evidence="12">
    <location>
        <begin position="453"/>
        <end position="471"/>
    </location>
</feature>
<dbReference type="GO" id="GO:0005886">
    <property type="term" value="C:plasma membrane"/>
    <property type="evidence" value="ECO:0007669"/>
    <property type="project" value="UniProtKB-SubCell"/>
</dbReference>
<evidence type="ECO:0000256" key="8">
    <source>
        <dbReference type="ARBA" id="ARBA00022989"/>
    </source>
</evidence>
<dbReference type="SUPFAM" id="SSF144083">
    <property type="entry name" value="Magnesium transport protein CorA, transmembrane region"/>
    <property type="match status" value="1"/>
</dbReference>
<reference evidence="14 15" key="2">
    <citation type="submission" date="2011-11" db="EMBL/GenBank/DDBJ databases">
        <authorList>
            <consortium name="US DOE Joint Genome Institute"/>
            <person name="Lucas S."/>
            <person name="Han J."/>
            <person name="Lapidus A."/>
            <person name="Cheng J.-F."/>
            <person name="Goodwin L."/>
            <person name="Pitluck S."/>
            <person name="Peters L."/>
            <person name="Ovchinnikova G."/>
            <person name="Zhang X."/>
            <person name="Detter J.C."/>
            <person name="Han C."/>
            <person name="Tapia R."/>
            <person name="Land M."/>
            <person name="Hauser L."/>
            <person name="Kyrpides N."/>
            <person name="Ivanova N."/>
            <person name="Pagani I."/>
            <person name="Vogl K."/>
            <person name="Liu Z."/>
            <person name="Overmann J."/>
            <person name="Frigaard N.-U."/>
            <person name="Bryant D."/>
            <person name="Woyke T."/>
        </authorList>
    </citation>
    <scope>NUCLEOTIDE SEQUENCE [LARGE SCALE GENOMIC DNA]</scope>
    <source>
        <strain evidence="14 15">970</strain>
    </source>
</reference>
<evidence type="ECO:0000256" key="10">
    <source>
        <dbReference type="ARBA" id="ARBA00023136"/>
    </source>
</evidence>
<keyword evidence="15" id="KW-1185">Reference proteome</keyword>
<dbReference type="GO" id="GO:0000287">
    <property type="term" value="F:magnesium ion binding"/>
    <property type="evidence" value="ECO:0007669"/>
    <property type="project" value="TreeGrafter"/>
</dbReference>
<dbReference type="GO" id="GO:0015087">
    <property type="term" value="F:cobalt ion transmembrane transporter activity"/>
    <property type="evidence" value="ECO:0007669"/>
    <property type="project" value="TreeGrafter"/>
</dbReference>
<dbReference type="GO" id="GO:0050897">
    <property type="term" value="F:cobalt ion binding"/>
    <property type="evidence" value="ECO:0007669"/>
    <property type="project" value="TreeGrafter"/>
</dbReference>
<name>H8Z6Q3_9GAMM</name>
<evidence type="ECO:0000256" key="4">
    <source>
        <dbReference type="ARBA" id="ARBA00022475"/>
    </source>
</evidence>
<feature type="transmembrane region" description="Helical" evidence="12">
    <location>
        <begin position="373"/>
        <end position="398"/>
    </location>
</feature>
<evidence type="ECO:0000313" key="14">
    <source>
        <dbReference type="EMBL" id="EIC20769.1"/>
    </source>
</evidence>
<feature type="transmembrane region" description="Helical" evidence="12">
    <location>
        <begin position="418"/>
        <end position="441"/>
    </location>
</feature>
<keyword evidence="5" id="KW-0997">Cell inner membrane</keyword>
<dbReference type="AlphaFoldDB" id="H8Z6Q3"/>
<dbReference type="STRING" id="631362.Thi970DRAFT_04425"/>
<dbReference type="SUPFAM" id="SSF81324">
    <property type="entry name" value="Voltage-gated potassium channels"/>
    <property type="match status" value="1"/>
</dbReference>
<evidence type="ECO:0000256" key="5">
    <source>
        <dbReference type="ARBA" id="ARBA00022519"/>
    </source>
</evidence>
<keyword evidence="7" id="KW-0862">Zinc</keyword>
<evidence type="ECO:0000256" key="11">
    <source>
        <dbReference type="SAM" id="MobiDB-lite"/>
    </source>
</evidence>
<feature type="compositionally biased region" description="Basic and acidic residues" evidence="11">
    <location>
        <begin position="349"/>
        <end position="360"/>
    </location>
</feature>
<evidence type="ECO:0000256" key="12">
    <source>
        <dbReference type="SAM" id="Phobius"/>
    </source>
</evidence>
<comment type="similarity">
    <text evidence="2">Belongs to the CorA metal ion transporter (MIT) (TC 1.A.35) family.</text>
</comment>
<dbReference type="InterPro" id="IPR002523">
    <property type="entry name" value="MgTranspt_CorA/ZnTranspt_ZntB"/>
</dbReference>
<dbReference type="GO" id="GO:0015095">
    <property type="term" value="F:magnesium ion transmembrane transporter activity"/>
    <property type="evidence" value="ECO:0007669"/>
    <property type="project" value="TreeGrafter"/>
</dbReference>
<dbReference type="Gene3D" id="3.30.460.20">
    <property type="entry name" value="CorA soluble domain-like"/>
    <property type="match status" value="1"/>
</dbReference>
<dbReference type="InterPro" id="IPR045861">
    <property type="entry name" value="CorA_cytoplasmic_dom"/>
</dbReference>
<gene>
    <name evidence="14" type="ORF">Thi970DRAFT_04425</name>
</gene>
<keyword evidence="9" id="KW-0406">Ion transport</keyword>
<evidence type="ECO:0000256" key="9">
    <source>
        <dbReference type="ARBA" id="ARBA00023065"/>
    </source>
</evidence>
<evidence type="ECO:0000256" key="2">
    <source>
        <dbReference type="ARBA" id="ARBA00009765"/>
    </source>
</evidence>
<dbReference type="Pfam" id="PF07885">
    <property type="entry name" value="Ion_trans_2"/>
    <property type="match status" value="1"/>
</dbReference>
<evidence type="ECO:0000259" key="13">
    <source>
        <dbReference type="Pfam" id="PF07885"/>
    </source>
</evidence>
<dbReference type="RefSeq" id="WP_009151172.1">
    <property type="nucleotide sequence ID" value="NZ_CP121471.1"/>
</dbReference>
<dbReference type="Pfam" id="PF01544">
    <property type="entry name" value="CorA"/>
    <property type="match status" value="1"/>
</dbReference>
<dbReference type="SUPFAM" id="SSF143865">
    <property type="entry name" value="CorA soluble domain-like"/>
    <property type="match status" value="1"/>
</dbReference>
<dbReference type="EMBL" id="JH603170">
    <property type="protein sequence ID" value="EIC20769.1"/>
    <property type="molecule type" value="Genomic_DNA"/>
</dbReference>
<dbReference type="PANTHER" id="PTHR46494:SF3">
    <property type="entry name" value="ZINC TRANSPORT PROTEIN ZNTB"/>
    <property type="match status" value="1"/>
</dbReference>
<feature type="transmembrane region" description="Helical" evidence="12">
    <location>
        <begin position="477"/>
        <end position="500"/>
    </location>
</feature>
<dbReference type="InterPro" id="IPR013099">
    <property type="entry name" value="K_chnl_dom"/>
</dbReference>
<dbReference type="InterPro" id="IPR045863">
    <property type="entry name" value="CorA_TM1_TM2"/>
</dbReference>
<feature type="transmembrane region" description="Helical" evidence="12">
    <location>
        <begin position="252"/>
        <end position="273"/>
    </location>
</feature>
<dbReference type="Gene3D" id="1.10.287.70">
    <property type="match status" value="1"/>
</dbReference>
<evidence type="ECO:0000256" key="6">
    <source>
        <dbReference type="ARBA" id="ARBA00022692"/>
    </source>
</evidence>
<accession>H8Z6Q3</accession>
<dbReference type="eggNOG" id="COG0598">
    <property type="taxonomic scope" value="Bacteria"/>
</dbReference>
<evidence type="ECO:0000313" key="15">
    <source>
        <dbReference type="Proteomes" id="UP000002964"/>
    </source>
</evidence>
<evidence type="ECO:0000256" key="3">
    <source>
        <dbReference type="ARBA" id="ARBA00022448"/>
    </source>
</evidence>
<keyword evidence="8 12" id="KW-1133">Transmembrane helix</keyword>
<keyword evidence="3" id="KW-0813">Transport</keyword>
<keyword evidence="6 12" id="KW-0812">Transmembrane</keyword>
<comment type="subcellular location">
    <subcellularLocation>
        <location evidence="1">Cell membrane</location>
        <topology evidence="1">Multi-pass membrane protein</topology>
    </subcellularLocation>
</comment>
<keyword evidence="10 12" id="KW-0472">Membrane</keyword>
<dbReference type="Gene3D" id="1.20.58.340">
    <property type="entry name" value="Magnesium transport protein CorA, transmembrane region"/>
    <property type="match status" value="2"/>
</dbReference>
<proteinExistence type="inferred from homology"/>
<protein>
    <submittedName>
        <fullName evidence="14">Mg2+/Co2+ transporter</fullName>
    </submittedName>
</protein>
<dbReference type="HOGENOM" id="CLU_535204_0_0_6"/>
<evidence type="ECO:0000256" key="1">
    <source>
        <dbReference type="ARBA" id="ARBA00004651"/>
    </source>
</evidence>
<sequence>MPEISQFGLGKASHHSGATGAAGATWFDVDMADDADRQWLMGLQEINDQTRQALLAPVRFNHYEQVPDGTLVSIRTPRSEQIEDISELADLKLLIGPARAMTVRSGPIAAVEVLRRHRSDSSLVTAVDLLGFMVSAMTKRMEAVIFDLTQDIDAVEDALLDGGTAPPPQALSELRRRIFRTRRQVNATQQVLAPMTTDPALVLDADDRETLVRSSNYVTRYLQGLDECRTRVQLLEDQIDAQRSETMTRSSLNLTIVATVFLPLTFITGLLGMNVAGIPDQHNPFGFWTVTGLSVLVALLAWVLLRREIHDRQLDQASRPKKTLAQEPKTLSPENVELTLPPRPSAETGHQDKSDQTAVEGHHPGFRRKIVRIYGFALLLALALFFFHLVMIFDVAGAIIGQKAWMLEHFGHHTGKTLILGCFFLLFAAHLAESAAWGFFLRGTRLLPSLTEGVYFAAASITTLGFGDVLLKYPWRHIGPLIAISGVLMFGCSTAFLFVIMQDVWVGHL</sequence>
<reference evidence="15" key="1">
    <citation type="submission" date="2011-06" db="EMBL/GenBank/DDBJ databases">
        <authorList>
            <consortium name="US DOE Joint Genome Institute (JGI-PGF)"/>
            <person name="Lucas S."/>
            <person name="Han J."/>
            <person name="Lapidus A."/>
            <person name="Cheng J.-F."/>
            <person name="Goodwin L."/>
            <person name="Pitluck S."/>
            <person name="Peters L."/>
            <person name="Land M.L."/>
            <person name="Hauser L."/>
            <person name="Vogl K."/>
            <person name="Liu Z."/>
            <person name="Overmann J."/>
            <person name="Frigaard N.-U."/>
            <person name="Bryant D.A."/>
            <person name="Woyke T.J."/>
        </authorList>
    </citation>
    <scope>NUCLEOTIDE SEQUENCE [LARGE SCALE GENOMIC DNA]</scope>
    <source>
        <strain evidence="15">970</strain>
    </source>
</reference>
<feature type="transmembrane region" description="Helical" evidence="12">
    <location>
        <begin position="285"/>
        <end position="305"/>
    </location>
</feature>
<dbReference type="Proteomes" id="UP000002964">
    <property type="component" value="Unassembled WGS sequence"/>
</dbReference>
<evidence type="ECO:0000256" key="7">
    <source>
        <dbReference type="ARBA" id="ARBA00022833"/>
    </source>
</evidence>
<feature type="domain" description="Potassium channel" evidence="13">
    <location>
        <begin position="446"/>
        <end position="501"/>
    </location>
</feature>
<feature type="region of interest" description="Disordered" evidence="11">
    <location>
        <begin position="316"/>
        <end position="360"/>
    </location>
</feature>
<dbReference type="PANTHER" id="PTHR46494">
    <property type="entry name" value="CORA FAMILY METAL ION TRANSPORTER (EUROFUNG)"/>
    <property type="match status" value="1"/>
</dbReference>
<organism evidence="14 15">
    <name type="scientific">Thiorhodovibrio frisius</name>
    <dbReference type="NCBI Taxonomy" id="631362"/>
    <lineage>
        <taxon>Bacteria</taxon>
        <taxon>Pseudomonadati</taxon>
        <taxon>Pseudomonadota</taxon>
        <taxon>Gammaproteobacteria</taxon>
        <taxon>Chromatiales</taxon>
        <taxon>Chromatiaceae</taxon>
        <taxon>Thiorhodovibrio</taxon>
    </lineage>
</organism>
<keyword evidence="4" id="KW-1003">Cell membrane</keyword>